<organism evidence="7 8">
    <name type="scientific">Pseudorhodoferax soli</name>
    <dbReference type="NCBI Taxonomy" id="545864"/>
    <lineage>
        <taxon>Bacteria</taxon>
        <taxon>Pseudomonadati</taxon>
        <taxon>Pseudomonadota</taxon>
        <taxon>Betaproteobacteria</taxon>
        <taxon>Burkholderiales</taxon>
        <taxon>Comamonadaceae</taxon>
    </lineage>
</organism>
<feature type="transmembrane region" description="Helical" evidence="6">
    <location>
        <begin position="16"/>
        <end position="34"/>
    </location>
</feature>
<dbReference type="InterPro" id="IPR052363">
    <property type="entry name" value="LPS_export_LptC"/>
</dbReference>
<evidence type="ECO:0000256" key="4">
    <source>
        <dbReference type="ARBA" id="ARBA00022989"/>
    </source>
</evidence>
<dbReference type="Pfam" id="PF06835">
    <property type="entry name" value="LptC"/>
    <property type="match status" value="1"/>
</dbReference>
<dbReference type="GO" id="GO:0005886">
    <property type="term" value="C:plasma membrane"/>
    <property type="evidence" value="ECO:0007669"/>
    <property type="project" value="InterPro"/>
</dbReference>
<reference evidence="7 8" key="1">
    <citation type="submission" date="2018-07" db="EMBL/GenBank/DDBJ databases">
        <title>Genomic Encyclopedia of Type Strains, Phase IV (KMG-IV): sequencing the most valuable type-strain genomes for metagenomic binning, comparative biology and taxonomic classification.</title>
        <authorList>
            <person name="Goeker M."/>
        </authorList>
    </citation>
    <scope>NUCLEOTIDE SEQUENCE [LARGE SCALE GENOMIC DNA]</scope>
    <source>
        <strain evidence="7 8">DSM 21634</strain>
    </source>
</reference>
<dbReference type="EMBL" id="QPJK01000010">
    <property type="protein sequence ID" value="RCW66724.1"/>
    <property type="molecule type" value="Genomic_DNA"/>
</dbReference>
<evidence type="ECO:0000256" key="6">
    <source>
        <dbReference type="SAM" id="Phobius"/>
    </source>
</evidence>
<evidence type="ECO:0000313" key="8">
    <source>
        <dbReference type="Proteomes" id="UP000252884"/>
    </source>
</evidence>
<evidence type="ECO:0000256" key="5">
    <source>
        <dbReference type="ARBA" id="ARBA00023136"/>
    </source>
</evidence>
<dbReference type="Gene3D" id="2.60.450.10">
    <property type="entry name" value="Lipopolysaccharide (LPS) transport protein A like domain"/>
    <property type="match status" value="1"/>
</dbReference>
<dbReference type="AlphaFoldDB" id="A0A368XL16"/>
<keyword evidence="5 6" id="KW-0472">Membrane</keyword>
<evidence type="ECO:0000313" key="7">
    <source>
        <dbReference type="EMBL" id="RCW66724.1"/>
    </source>
</evidence>
<dbReference type="InterPro" id="IPR026265">
    <property type="entry name" value="LptC"/>
</dbReference>
<name>A0A368XL16_9BURK</name>
<dbReference type="PANTHER" id="PTHR37481:SF1">
    <property type="entry name" value="LIPOPOLYSACCHARIDE EXPORT SYSTEM PROTEIN LPTC"/>
    <property type="match status" value="1"/>
</dbReference>
<sequence length="206" mass="23427">MKMFALLRDAWERLSIYLPLVLMVLLALGTYWLVRNAPTLAQPATVRPVNHEPDYFMRNFSVKTFDANGRLRSDIRGEQAWHYPDTDTLEIDKAHIRSLNEQGHVTVSTAKRALSNADGSEVQLFGDAVVVREPVKGADGRMLPRLELRSEFLHAYTNVERVRSHLPVELLRSGDRFTANSLDYDNLDRLLQLDGRVRGTVTGRTP</sequence>
<dbReference type="NCBIfam" id="TIGR04409">
    <property type="entry name" value="LptC_YrbK"/>
    <property type="match status" value="1"/>
</dbReference>
<keyword evidence="3 6" id="KW-0812">Transmembrane</keyword>
<keyword evidence="8" id="KW-1185">Reference proteome</keyword>
<accession>A0A368XL16</accession>
<dbReference type="InterPro" id="IPR010664">
    <property type="entry name" value="LipoPS_assembly_LptC-rel"/>
</dbReference>
<keyword evidence="2" id="KW-0997">Cell inner membrane</keyword>
<dbReference type="GO" id="GO:0017089">
    <property type="term" value="F:glycolipid transfer activity"/>
    <property type="evidence" value="ECO:0007669"/>
    <property type="project" value="TreeGrafter"/>
</dbReference>
<keyword evidence="4 6" id="KW-1133">Transmembrane helix</keyword>
<evidence type="ECO:0000256" key="2">
    <source>
        <dbReference type="ARBA" id="ARBA00022519"/>
    </source>
</evidence>
<protein>
    <submittedName>
        <fullName evidence="7">Lipopolysaccharide export system protein LptC</fullName>
    </submittedName>
</protein>
<dbReference type="GO" id="GO:0030288">
    <property type="term" value="C:outer membrane-bounded periplasmic space"/>
    <property type="evidence" value="ECO:0007669"/>
    <property type="project" value="TreeGrafter"/>
</dbReference>
<evidence type="ECO:0000256" key="1">
    <source>
        <dbReference type="ARBA" id="ARBA00022475"/>
    </source>
</evidence>
<comment type="caution">
    <text evidence="7">The sequence shown here is derived from an EMBL/GenBank/DDBJ whole genome shotgun (WGS) entry which is preliminary data.</text>
</comment>
<gene>
    <name evidence="7" type="ORF">DES41_11089</name>
</gene>
<keyword evidence="1" id="KW-1003">Cell membrane</keyword>
<evidence type="ECO:0000256" key="3">
    <source>
        <dbReference type="ARBA" id="ARBA00022692"/>
    </source>
</evidence>
<dbReference type="Proteomes" id="UP000252884">
    <property type="component" value="Unassembled WGS sequence"/>
</dbReference>
<dbReference type="GO" id="GO:0015221">
    <property type="term" value="F:lipopolysaccharide transmembrane transporter activity"/>
    <property type="evidence" value="ECO:0007669"/>
    <property type="project" value="InterPro"/>
</dbReference>
<dbReference type="PANTHER" id="PTHR37481">
    <property type="entry name" value="LIPOPOLYSACCHARIDE EXPORT SYSTEM PROTEIN LPTC"/>
    <property type="match status" value="1"/>
</dbReference>
<proteinExistence type="predicted"/>